<comment type="caution">
    <text evidence="2">The sequence shown here is derived from an EMBL/GenBank/DDBJ whole genome shotgun (WGS) entry which is preliminary data.</text>
</comment>
<dbReference type="Proteomes" id="UP000274907">
    <property type="component" value="Unassembled WGS sequence"/>
</dbReference>
<dbReference type="InterPro" id="IPR004675">
    <property type="entry name" value="AhpD_core"/>
</dbReference>
<dbReference type="Pfam" id="PF02627">
    <property type="entry name" value="CMD"/>
    <property type="match status" value="1"/>
</dbReference>
<dbReference type="GO" id="GO:0051920">
    <property type="term" value="F:peroxiredoxin activity"/>
    <property type="evidence" value="ECO:0007669"/>
    <property type="project" value="InterPro"/>
</dbReference>
<dbReference type="OrthoDB" id="9801997at2"/>
<dbReference type="Gene3D" id="1.20.1290.10">
    <property type="entry name" value="AhpD-like"/>
    <property type="match status" value="1"/>
</dbReference>
<dbReference type="InterPro" id="IPR029032">
    <property type="entry name" value="AhpD-like"/>
</dbReference>
<dbReference type="SUPFAM" id="SSF69118">
    <property type="entry name" value="AhpD-like"/>
    <property type="match status" value="1"/>
</dbReference>
<dbReference type="InterPro" id="IPR003779">
    <property type="entry name" value="CMD-like"/>
</dbReference>
<proteinExistence type="predicted"/>
<dbReference type="PANTHER" id="PTHR34846:SF5">
    <property type="entry name" value="CARBOXYMUCONOLACTONE DECARBOXYLASE-LIKE DOMAIN-CONTAINING PROTEIN"/>
    <property type="match status" value="1"/>
</dbReference>
<feature type="domain" description="Carboxymuconolactone decarboxylase-like" evidence="1">
    <location>
        <begin position="17"/>
        <end position="80"/>
    </location>
</feature>
<reference evidence="2 3" key="1">
    <citation type="submission" date="2018-12" db="EMBL/GenBank/DDBJ databases">
        <title>YIM 101343 draft genome.</title>
        <authorList>
            <person name="Chen X."/>
        </authorList>
    </citation>
    <scope>NUCLEOTIDE SEQUENCE [LARGE SCALE GENOMIC DNA]</scope>
    <source>
        <strain evidence="2 3">YIM 101343</strain>
    </source>
</reference>
<dbReference type="EMBL" id="RXHJ01000009">
    <property type="protein sequence ID" value="RSZ62885.1"/>
    <property type="molecule type" value="Genomic_DNA"/>
</dbReference>
<accession>A0A430HXK9</accession>
<organism evidence="2 3">
    <name type="scientific">Corynebacterium hylobatis</name>
    <dbReference type="NCBI Taxonomy" id="1859290"/>
    <lineage>
        <taxon>Bacteria</taxon>
        <taxon>Bacillati</taxon>
        <taxon>Actinomycetota</taxon>
        <taxon>Actinomycetes</taxon>
        <taxon>Mycobacteriales</taxon>
        <taxon>Corynebacteriaceae</taxon>
        <taxon>Corynebacterium</taxon>
    </lineage>
</organism>
<name>A0A430HXK9_9CORY</name>
<dbReference type="AlphaFoldDB" id="A0A430HXK9"/>
<keyword evidence="3" id="KW-1185">Reference proteome</keyword>
<evidence type="ECO:0000313" key="3">
    <source>
        <dbReference type="Proteomes" id="UP000274907"/>
    </source>
</evidence>
<dbReference type="NCBIfam" id="TIGR00778">
    <property type="entry name" value="ahpD_dom"/>
    <property type="match status" value="1"/>
</dbReference>
<gene>
    <name evidence="2" type="ORF">EAH68_08875</name>
</gene>
<evidence type="ECO:0000259" key="1">
    <source>
        <dbReference type="Pfam" id="PF02627"/>
    </source>
</evidence>
<dbReference type="PANTHER" id="PTHR34846">
    <property type="entry name" value="4-CARBOXYMUCONOLACTONE DECARBOXYLASE FAMILY PROTEIN (AFU_ORTHOLOGUE AFUA_6G11590)"/>
    <property type="match status" value="1"/>
</dbReference>
<sequence>MSELNLMKTHKRFYAAAVAMEMTLSLPKQEKVMVKLRVSFENGCGYCIRMHSREALKLGLGQDWVDALEAWPATHSLFDARENLILSFTTAGTRLPDRSFDADLLEQVVAELGEKTTGDLIATIATINMWNRIGVLSQK</sequence>
<evidence type="ECO:0000313" key="2">
    <source>
        <dbReference type="EMBL" id="RSZ62885.1"/>
    </source>
</evidence>
<dbReference type="RefSeq" id="WP_126120977.1">
    <property type="nucleotide sequence ID" value="NZ_RXHJ01000009.1"/>
</dbReference>
<protein>
    <submittedName>
        <fullName evidence="2">Carboxymuconolactone decarboxylase family protein</fullName>
    </submittedName>
</protein>